<feature type="coiled-coil region" evidence="1">
    <location>
        <begin position="99"/>
        <end position="126"/>
    </location>
</feature>
<keyword evidence="7" id="KW-1185">Reference proteome</keyword>
<protein>
    <submittedName>
        <fullName evidence="4">Membrane protein</fullName>
    </submittedName>
</protein>
<evidence type="ECO:0000313" key="5">
    <source>
        <dbReference type="EMBL" id="GJM52226.1"/>
    </source>
</evidence>
<dbReference type="Gene3D" id="2.60.40.1120">
    <property type="entry name" value="Carboxypeptidase-like, regulatory domain"/>
    <property type="match status" value="1"/>
</dbReference>
<feature type="domain" description="DUF4139" evidence="2">
    <location>
        <begin position="216"/>
        <end position="628"/>
    </location>
</feature>
<dbReference type="PANTHER" id="PTHR31005">
    <property type="entry name" value="DUF4139 DOMAIN-CONTAINING PROTEIN"/>
    <property type="match status" value="1"/>
</dbReference>
<evidence type="ECO:0000259" key="2">
    <source>
        <dbReference type="Pfam" id="PF13598"/>
    </source>
</evidence>
<keyword evidence="1" id="KW-0175">Coiled coil</keyword>
<name>A0AAV5AUV2_9FLAO</name>
<proteinExistence type="predicted"/>
<dbReference type="Pfam" id="PF13600">
    <property type="entry name" value="DUF4140"/>
    <property type="match status" value="1"/>
</dbReference>
<gene>
    <name evidence="4" type="ORF">RCZ15_20140</name>
    <name evidence="5" type="ORF">RCZ16_05440</name>
</gene>
<dbReference type="PANTHER" id="PTHR31005:SF8">
    <property type="entry name" value="DUF4139 DOMAIN-CONTAINING PROTEIN"/>
    <property type="match status" value="1"/>
</dbReference>
<accession>A0AAV5AUV2</accession>
<dbReference type="Proteomes" id="UP001207736">
    <property type="component" value="Unassembled WGS sequence"/>
</dbReference>
<feature type="domain" description="DUF4140" evidence="3">
    <location>
        <begin position="32"/>
        <end position="130"/>
    </location>
</feature>
<evidence type="ECO:0000313" key="7">
    <source>
        <dbReference type="Proteomes" id="UP001208692"/>
    </source>
</evidence>
<dbReference type="InterPro" id="IPR008969">
    <property type="entry name" value="CarboxyPept-like_regulatory"/>
</dbReference>
<evidence type="ECO:0000313" key="4">
    <source>
        <dbReference type="EMBL" id="GJM51041.1"/>
    </source>
</evidence>
<reference evidence="4 7" key="1">
    <citation type="submission" date="2021-11" db="EMBL/GenBank/DDBJ databases">
        <title>Draft genome sequence of Capnocytophaga sp. strain KC07075 isolated from cat oral cavity.</title>
        <authorList>
            <person name="Suzuki M."/>
            <person name="Imaoka K."/>
            <person name="Kimura M."/>
            <person name="Morikawa S."/>
            <person name="Maeda K."/>
        </authorList>
    </citation>
    <scope>NUCLEOTIDE SEQUENCE</scope>
    <source>
        <strain evidence="4">KC07075</strain>
        <strain evidence="5 7">KC07079</strain>
    </source>
</reference>
<dbReference type="Pfam" id="PF13598">
    <property type="entry name" value="DUF4139"/>
    <property type="match status" value="1"/>
</dbReference>
<dbReference type="InterPro" id="IPR025554">
    <property type="entry name" value="DUF4140"/>
</dbReference>
<dbReference type="Pfam" id="PF13715">
    <property type="entry name" value="CarbopepD_reg_2"/>
    <property type="match status" value="1"/>
</dbReference>
<dbReference type="AlphaFoldDB" id="A0AAV5AUV2"/>
<evidence type="ECO:0000259" key="3">
    <source>
        <dbReference type="Pfam" id="PF13600"/>
    </source>
</evidence>
<sequence length="635" mass="72530">MRIIICSIVVFLSLCTYGQQQLREVKTKVNEVTIFSNGAQIVRKKQIEISKGITELKFKDLSPYINSESIHLKAISGITILSVSHQINFLDKLKTPSEIELLNKTLETLENQIKIERTHLSIIKENIDLLQKNKDLSGKNNPISATNLQQVLDFYNQRITDLKFKENERNNRLVELIKKQHEVENQKSTISGKLNIETSEIVVKINSEKTISVPFELSYVVENASWTPSYDLRTTDISRPITLIYKANVKQDTKEDWENVKLKLSSANPYINNDAPELKTYFLGYNTRPPSYQKQQKSINSVRGLIQGIVVDQQGEPLPGVSIIVKGKEHGVSTDFDGKFSISAEKVGTNMLEISSIGFKSQLVAPKSIMTIQLEEDNQELEEVVMTGYAKRIEENTNNRESFGEKKIAKALNGNINVVSPEKDYIDLQTSSTPTNIQFEIMELYSIKSNNQNYVVEMQAIELPTDYQYHVVPKVESTAFLLGYVTDWEKYNLLEGEAAIFFEDTYVGKTQLSTSQISDTLKISLGQDSKVSIQREKVKDFDTKQFIGNRKEVSKLWKITIRNNKNQPIKLLVFDQIPVSTNKEIEVITKNISNGKLNKETGIIQWFISLQPTQKQELELEYIIKYPKDKTLYIE</sequence>
<dbReference type="EMBL" id="BQKA01000036">
    <property type="protein sequence ID" value="GJM51041.1"/>
    <property type="molecule type" value="Genomic_DNA"/>
</dbReference>
<dbReference type="Proteomes" id="UP001208692">
    <property type="component" value="Unassembled WGS sequence"/>
</dbReference>
<dbReference type="InterPro" id="IPR037291">
    <property type="entry name" value="DUF4139"/>
</dbReference>
<comment type="caution">
    <text evidence="4">The sequence shown here is derived from an EMBL/GenBank/DDBJ whole genome shotgun (WGS) entry which is preliminary data.</text>
</comment>
<dbReference type="RefSeq" id="WP_264846472.1">
    <property type="nucleotide sequence ID" value="NZ_BPMA01000021.1"/>
</dbReference>
<dbReference type="SUPFAM" id="SSF49464">
    <property type="entry name" value="Carboxypeptidase regulatory domain-like"/>
    <property type="match status" value="1"/>
</dbReference>
<evidence type="ECO:0000256" key="1">
    <source>
        <dbReference type="SAM" id="Coils"/>
    </source>
</evidence>
<dbReference type="InterPro" id="IPR011935">
    <property type="entry name" value="CHP02231"/>
</dbReference>
<evidence type="ECO:0000313" key="6">
    <source>
        <dbReference type="Proteomes" id="UP001207736"/>
    </source>
</evidence>
<dbReference type="EMBL" id="BQKB01000009">
    <property type="protein sequence ID" value="GJM52226.1"/>
    <property type="molecule type" value="Genomic_DNA"/>
</dbReference>
<organism evidence="4 6">
    <name type="scientific">Capnocytophaga catalasegens</name>
    <dbReference type="NCBI Taxonomy" id="1004260"/>
    <lineage>
        <taxon>Bacteria</taxon>
        <taxon>Pseudomonadati</taxon>
        <taxon>Bacteroidota</taxon>
        <taxon>Flavobacteriia</taxon>
        <taxon>Flavobacteriales</taxon>
        <taxon>Flavobacteriaceae</taxon>
        <taxon>Capnocytophaga</taxon>
    </lineage>
</organism>
<dbReference type="NCBIfam" id="TIGR02231">
    <property type="entry name" value="mucoidy inhibitor MuiA family protein"/>
    <property type="match status" value="2"/>
</dbReference>